<protein>
    <submittedName>
        <fullName evidence="1">Uncharacterized protein</fullName>
    </submittedName>
</protein>
<comment type="caution">
    <text evidence="1">The sequence shown here is derived from an EMBL/GenBank/DDBJ whole genome shotgun (WGS) entry which is preliminary data.</text>
</comment>
<proteinExistence type="predicted"/>
<accession>A0A261G2T2</accession>
<organism evidence="1 2">
    <name type="scientific">Bifidobacterium aquikefiri</name>
    <dbReference type="NCBI Taxonomy" id="1653207"/>
    <lineage>
        <taxon>Bacteria</taxon>
        <taxon>Bacillati</taxon>
        <taxon>Actinomycetota</taxon>
        <taxon>Actinomycetes</taxon>
        <taxon>Bifidobacteriales</taxon>
        <taxon>Bifidobacteriaceae</taxon>
        <taxon>Bifidobacterium</taxon>
    </lineage>
</organism>
<dbReference type="AlphaFoldDB" id="A0A261G2T2"/>
<sequence>MSLYVHDTAQFTAGRASQGLGCFAKFSIARSMSITLHLNYDDSIPSTAPHSQIG</sequence>
<name>A0A261G2T2_9BIFI</name>
<keyword evidence="2" id="KW-1185">Reference proteome</keyword>
<dbReference type="Proteomes" id="UP000216451">
    <property type="component" value="Unassembled WGS sequence"/>
</dbReference>
<gene>
    <name evidence="1" type="ORF">BAQU_1479</name>
</gene>
<evidence type="ECO:0000313" key="2">
    <source>
        <dbReference type="Proteomes" id="UP000216451"/>
    </source>
</evidence>
<reference evidence="1 2" key="1">
    <citation type="journal article" date="2017" name="BMC Genomics">
        <title>Comparative genomic and phylogenomic analyses of the Bifidobacteriaceae family.</title>
        <authorList>
            <person name="Lugli G.A."/>
            <person name="Milani C."/>
            <person name="Turroni F."/>
            <person name="Duranti S."/>
            <person name="Mancabelli L."/>
            <person name="Mangifesta M."/>
            <person name="Ferrario C."/>
            <person name="Modesto M."/>
            <person name="Mattarelli P."/>
            <person name="Jiri K."/>
            <person name="van Sinderen D."/>
            <person name="Ventura M."/>
        </authorList>
    </citation>
    <scope>NUCLEOTIDE SEQUENCE [LARGE SCALE GENOMIC DNA]</scope>
    <source>
        <strain evidence="1 2">LMG 28769</strain>
    </source>
</reference>
<dbReference type="EMBL" id="MWXA01000007">
    <property type="protein sequence ID" value="OZG65741.1"/>
    <property type="molecule type" value="Genomic_DNA"/>
</dbReference>
<evidence type="ECO:0000313" key="1">
    <source>
        <dbReference type="EMBL" id="OZG65741.1"/>
    </source>
</evidence>